<keyword evidence="2" id="KW-0489">Methyltransferase</keyword>
<dbReference type="CDD" id="cd02440">
    <property type="entry name" value="AdoMet_MTases"/>
    <property type="match status" value="1"/>
</dbReference>
<dbReference type="PANTHER" id="PTHR43861">
    <property type="entry name" value="TRANS-ACONITATE 2-METHYLTRANSFERASE-RELATED"/>
    <property type="match status" value="1"/>
</dbReference>
<keyword evidence="2" id="KW-0808">Transferase</keyword>
<keyword evidence="3" id="KW-1185">Reference proteome</keyword>
<dbReference type="EMBL" id="CP063169">
    <property type="protein sequence ID" value="QOR71200.1"/>
    <property type="molecule type" value="Genomic_DNA"/>
</dbReference>
<feature type="domain" description="Methyltransferase type 12" evidence="1">
    <location>
        <begin position="85"/>
        <end position="178"/>
    </location>
</feature>
<dbReference type="AlphaFoldDB" id="A0A7M1SUD8"/>
<evidence type="ECO:0000313" key="2">
    <source>
        <dbReference type="EMBL" id="QOR71200.1"/>
    </source>
</evidence>
<protein>
    <submittedName>
        <fullName evidence="2">Class I SAM-dependent methyltransferase</fullName>
    </submittedName>
</protein>
<accession>A0A7M1SUD8</accession>
<dbReference type="GO" id="GO:0008168">
    <property type="term" value="F:methyltransferase activity"/>
    <property type="evidence" value="ECO:0007669"/>
    <property type="project" value="UniProtKB-KW"/>
</dbReference>
<reference evidence="2 3" key="1">
    <citation type="submission" date="2020-10" db="EMBL/GenBank/DDBJ databases">
        <title>Haloactinobacterium sp. RN3S43, a bacterium isolated from saline soil.</title>
        <authorList>
            <person name="Sun J.-Q."/>
        </authorList>
    </citation>
    <scope>NUCLEOTIDE SEQUENCE [LARGE SCALE GENOMIC DNA]</scope>
    <source>
        <strain evidence="2 3">RN3S43</strain>
    </source>
</reference>
<organism evidence="2 3">
    <name type="scientific">Ruania alkalisoli</name>
    <dbReference type="NCBI Taxonomy" id="2779775"/>
    <lineage>
        <taxon>Bacteria</taxon>
        <taxon>Bacillati</taxon>
        <taxon>Actinomycetota</taxon>
        <taxon>Actinomycetes</taxon>
        <taxon>Micrococcales</taxon>
        <taxon>Ruaniaceae</taxon>
        <taxon>Ruania</taxon>
    </lineage>
</organism>
<dbReference type="Gene3D" id="3.40.50.150">
    <property type="entry name" value="Vaccinia Virus protein VP39"/>
    <property type="match status" value="1"/>
</dbReference>
<dbReference type="RefSeq" id="WP_193497865.1">
    <property type="nucleotide sequence ID" value="NZ_CP063169.1"/>
</dbReference>
<dbReference type="InterPro" id="IPR013217">
    <property type="entry name" value="Methyltransf_12"/>
</dbReference>
<dbReference type="GO" id="GO:0032259">
    <property type="term" value="P:methylation"/>
    <property type="evidence" value="ECO:0007669"/>
    <property type="project" value="UniProtKB-KW"/>
</dbReference>
<dbReference type="Pfam" id="PF08242">
    <property type="entry name" value="Methyltransf_12"/>
    <property type="match status" value="1"/>
</dbReference>
<name>A0A7M1SUD8_9MICO</name>
<evidence type="ECO:0000313" key="3">
    <source>
        <dbReference type="Proteomes" id="UP000593758"/>
    </source>
</evidence>
<proteinExistence type="predicted"/>
<evidence type="ECO:0000259" key="1">
    <source>
        <dbReference type="Pfam" id="PF08242"/>
    </source>
</evidence>
<gene>
    <name evidence="2" type="ORF">IM660_02500</name>
</gene>
<dbReference type="SUPFAM" id="SSF53335">
    <property type="entry name" value="S-adenosyl-L-methionine-dependent methyltransferases"/>
    <property type="match status" value="1"/>
</dbReference>
<sequence length="302" mass="33161">MSLPTDPIVETDATTAEAYTANRANWDDRANVHAASNAYDLDGFAADPTRISSVIREDMGLLAPHLGERADRPDQLLDGLDVCHLQCHIGTDTLSMARLGARVTGVDLSPVSLGHARELADRCGLEARWVESEVTQAGSAVGETFDHVHTSIGTICWVQDLRAWARAIAALLRPGGTFFFRDQHPMLATMDDLVTDDVRVGNRYWSLPEGRAFTYDDGATYVDGDHDQITSTRNFEWPHPVSETLQALLDAGLQLVAVGEHDTLPWQALPVMVQDGDAFVLPQPWRERVPMTLSIVARKPAL</sequence>
<dbReference type="KEGG" id="halt:IM660_02500"/>
<dbReference type="InterPro" id="IPR029063">
    <property type="entry name" value="SAM-dependent_MTases_sf"/>
</dbReference>
<dbReference type="Proteomes" id="UP000593758">
    <property type="component" value="Chromosome"/>
</dbReference>
<dbReference type="PANTHER" id="PTHR43861:SF1">
    <property type="entry name" value="TRANS-ACONITATE 2-METHYLTRANSFERASE"/>
    <property type="match status" value="1"/>
</dbReference>